<evidence type="ECO:0000256" key="3">
    <source>
        <dbReference type="ARBA" id="ARBA00022692"/>
    </source>
</evidence>
<feature type="transmembrane region" description="Helical" evidence="6">
    <location>
        <begin position="355"/>
        <end position="374"/>
    </location>
</feature>
<dbReference type="InterPro" id="IPR036259">
    <property type="entry name" value="MFS_trans_sf"/>
</dbReference>
<feature type="transmembrane region" description="Helical" evidence="6">
    <location>
        <begin position="411"/>
        <end position="429"/>
    </location>
</feature>
<dbReference type="SUPFAM" id="SSF103473">
    <property type="entry name" value="MFS general substrate transporter"/>
    <property type="match status" value="1"/>
</dbReference>
<dbReference type="HOGENOM" id="CLU_018303_0_1_1"/>
<dbReference type="PANTHER" id="PTHR19432:SF76">
    <property type="entry name" value="TRANSPORTER, PUTATIVE (EUROFUNG)-RELATED"/>
    <property type="match status" value="1"/>
</dbReference>
<evidence type="ECO:0000256" key="1">
    <source>
        <dbReference type="ARBA" id="ARBA00004141"/>
    </source>
</evidence>
<dbReference type="AlphaFoldDB" id="S3DCD0"/>
<feature type="transmembrane region" description="Helical" evidence="6">
    <location>
        <begin position="67"/>
        <end position="83"/>
    </location>
</feature>
<feature type="transmembrane region" description="Helical" evidence="6">
    <location>
        <begin position="103"/>
        <end position="124"/>
    </location>
</feature>
<dbReference type="PANTHER" id="PTHR19432">
    <property type="entry name" value="SUGAR TRANSPORTER"/>
    <property type="match status" value="1"/>
</dbReference>
<organism evidence="7 8">
    <name type="scientific">Glarea lozoyensis (strain ATCC 20868 / MF5171)</name>
    <dbReference type="NCBI Taxonomy" id="1116229"/>
    <lineage>
        <taxon>Eukaryota</taxon>
        <taxon>Fungi</taxon>
        <taxon>Dikarya</taxon>
        <taxon>Ascomycota</taxon>
        <taxon>Pezizomycotina</taxon>
        <taxon>Leotiomycetes</taxon>
        <taxon>Helotiales</taxon>
        <taxon>Helotiaceae</taxon>
        <taxon>Glarea</taxon>
    </lineage>
</organism>
<dbReference type="Pfam" id="PF13347">
    <property type="entry name" value="MFS_2"/>
    <property type="match status" value="1"/>
</dbReference>
<feature type="transmembrane region" description="Helical" evidence="6">
    <location>
        <begin position="560"/>
        <end position="579"/>
    </location>
</feature>
<dbReference type="GO" id="GO:0008506">
    <property type="term" value="F:sucrose:proton symporter activity"/>
    <property type="evidence" value="ECO:0007669"/>
    <property type="project" value="TreeGrafter"/>
</dbReference>
<keyword evidence="5 6" id="KW-0472">Membrane</keyword>
<comment type="subcellular location">
    <subcellularLocation>
        <location evidence="1">Membrane</location>
        <topology evidence="1">Multi-pass membrane protein</topology>
    </subcellularLocation>
</comment>
<feature type="transmembrane region" description="Helical" evidence="6">
    <location>
        <begin position="136"/>
        <end position="154"/>
    </location>
</feature>
<keyword evidence="8" id="KW-1185">Reference proteome</keyword>
<dbReference type="OMA" id="IYTTIPQ"/>
<dbReference type="OrthoDB" id="28755at2759"/>
<feature type="transmembrane region" description="Helical" evidence="6">
    <location>
        <begin position="250"/>
        <end position="269"/>
    </location>
</feature>
<keyword evidence="2" id="KW-0813">Transport</keyword>
<keyword evidence="3 6" id="KW-0812">Transmembrane</keyword>
<proteinExistence type="predicted"/>
<dbReference type="Gene3D" id="1.20.1250.20">
    <property type="entry name" value="MFS general substrate transporter like domains"/>
    <property type="match status" value="1"/>
</dbReference>
<evidence type="ECO:0000256" key="6">
    <source>
        <dbReference type="SAM" id="Phobius"/>
    </source>
</evidence>
<reference evidence="7 8" key="1">
    <citation type="journal article" date="2013" name="BMC Genomics">
        <title>Genomics-driven discovery of the pneumocandin biosynthetic gene cluster in the fungus Glarea lozoyensis.</title>
        <authorList>
            <person name="Chen L."/>
            <person name="Yue Q."/>
            <person name="Zhang X."/>
            <person name="Xiang M."/>
            <person name="Wang C."/>
            <person name="Li S."/>
            <person name="Che Y."/>
            <person name="Ortiz-Lopez F.J."/>
            <person name="Bills G.F."/>
            <person name="Liu X."/>
            <person name="An Z."/>
        </authorList>
    </citation>
    <scope>NUCLEOTIDE SEQUENCE [LARGE SCALE GENOMIC DNA]</scope>
    <source>
        <strain evidence="8">ATCC 20868 / MF5171</strain>
    </source>
</reference>
<protein>
    <submittedName>
        <fullName evidence="7">MFS general substrate transporter</fullName>
    </submittedName>
</protein>
<evidence type="ECO:0000256" key="5">
    <source>
        <dbReference type="ARBA" id="ARBA00023136"/>
    </source>
</evidence>
<sequence>MPDSQFRTPGTRGREAIDTAEKFAGQVEVEEVFESTFEKPHILGARKEMASWSGQPHVKGSTETMRMALLTFSLVGLQFTWGIEMTYCTPYLLQLGLTKSKTSLVWIAGPLSGLIMQPIVGVIADRSTSKYGRRRPVMVIGSLLVAACLIVLGWTKEIVGHFIEEGDFRKTVTIFVAVLAIYAVDFAINAVQACCRSLIVDTLPIPKQQAGSSWGSRMAAMGHIIGYVAGTIDLVAVFGPSFGDTQFKKLTLIAAFGLIFAVSVTSWAVTERVLVSSKSTESKAGPLQMISHIFKTATNLPPRIQAICNVQVWSWIGWFPFLFYSTTWVGETYFRYDAPHDVKQSKDALGDIGRIGSMSLVVFSTVTCIGAFILPQLVKSPDEEGFTARPPAAIAGIVTKFNEYKPDLLTAWMWGHCMFSSVMMMAPFVHSFRAATFLVALCGLPWALATWAPNTYLGIEVNRLSSTAPSHRRLSSSRIEMTSPSTPFKLEHGLLDDPVSSTGELSGLYFGILNIYTTIPQFIGTFISMIVFSILEPGKSPELAHDAHPDEHHGTDGPNAIAVCLFIGALSTIGAAFATKRLKDLQ</sequence>
<feature type="transmembrane region" description="Helical" evidence="6">
    <location>
        <begin position="220"/>
        <end position="238"/>
    </location>
</feature>
<gene>
    <name evidence="7" type="ORF">GLAREA_00826</name>
</gene>
<name>S3DCD0_GLAL2</name>
<evidence type="ECO:0000313" key="7">
    <source>
        <dbReference type="EMBL" id="EPE29666.1"/>
    </source>
</evidence>
<dbReference type="Proteomes" id="UP000016922">
    <property type="component" value="Unassembled WGS sequence"/>
</dbReference>
<dbReference type="EMBL" id="KE145367">
    <property type="protein sequence ID" value="EPE29666.1"/>
    <property type="molecule type" value="Genomic_DNA"/>
</dbReference>
<feature type="transmembrane region" description="Helical" evidence="6">
    <location>
        <begin position="508"/>
        <end position="535"/>
    </location>
</feature>
<evidence type="ECO:0000256" key="4">
    <source>
        <dbReference type="ARBA" id="ARBA00022989"/>
    </source>
</evidence>
<dbReference type="eggNOG" id="KOG0637">
    <property type="taxonomic scope" value="Eukaryota"/>
</dbReference>
<dbReference type="RefSeq" id="XP_008083775.1">
    <property type="nucleotide sequence ID" value="XM_008085584.1"/>
</dbReference>
<keyword evidence="4 6" id="KW-1133">Transmembrane helix</keyword>
<evidence type="ECO:0000313" key="8">
    <source>
        <dbReference type="Proteomes" id="UP000016922"/>
    </source>
</evidence>
<feature type="transmembrane region" description="Helical" evidence="6">
    <location>
        <begin position="174"/>
        <end position="199"/>
    </location>
</feature>
<dbReference type="GeneID" id="19459884"/>
<dbReference type="KEGG" id="glz:GLAREA_00826"/>
<accession>S3DCD0</accession>
<evidence type="ECO:0000256" key="2">
    <source>
        <dbReference type="ARBA" id="ARBA00022448"/>
    </source>
</evidence>
<dbReference type="GO" id="GO:0005886">
    <property type="term" value="C:plasma membrane"/>
    <property type="evidence" value="ECO:0007669"/>
    <property type="project" value="TreeGrafter"/>
</dbReference>